<evidence type="ECO:0000313" key="2">
    <source>
        <dbReference type="EMBL" id="GBO09748.1"/>
    </source>
</evidence>
<organism evidence="2 3">
    <name type="scientific">Araneus ventricosus</name>
    <name type="common">Orbweaver spider</name>
    <name type="synonym">Epeira ventricosa</name>
    <dbReference type="NCBI Taxonomy" id="182803"/>
    <lineage>
        <taxon>Eukaryota</taxon>
        <taxon>Metazoa</taxon>
        <taxon>Ecdysozoa</taxon>
        <taxon>Arthropoda</taxon>
        <taxon>Chelicerata</taxon>
        <taxon>Arachnida</taxon>
        <taxon>Araneae</taxon>
        <taxon>Araneomorphae</taxon>
        <taxon>Entelegynae</taxon>
        <taxon>Araneoidea</taxon>
        <taxon>Araneidae</taxon>
        <taxon>Araneus</taxon>
    </lineage>
</organism>
<proteinExistence type="predicted"/>
<sequence>MGNGLPFRARLRCDSLLREKNKLPSPGKLGQSRAVDGCQGSGHPSQHAPAVTSKCSIRTRLANHPHPRSGISPIIPGFPKGNEWRIPPTSTAVQSEGPNCGKAIF</sequence>
<accession>A0A4Y2UA95</accession>
<comment type="caution">
    <text evidence="2">The sequence shown here is derived from an EMBL/GenBank/DDBJ whole genome shotgun (WGS) entry which is preliminary data.</text>
</comment>
<feature type="compositionally biased region" description="Polar residues" evidence="1">
    <location>
        <begin position="88"/>
        <end position="97"/>
    </location>
</feature>
<keyword evidence="3" id="KW-1185">Reference proteome</keyword>
<reference evidence="2 3" key="1">
    <citation type="journal article" date="2019" name="Sci. Rep.">
        <title>Orb-weaving spider Araneus ventricosus genome elucidates the spidroin gene catalogue.</title>
        <authorList>
            <person name="Kono N."/>
            <person name="Nakamura H."/>
            <person name="Ohtoshi R."/>
            <person name="Moran D.A.P."/>
            <person name="Shinohara A."/>
            <person name="Yoshida Y."/>
            <person name="Fujiwara M."/>
            <person name="Mori M."/>
            <person name="Tomita M."/>
            <person name="Arakawa K."/>
        </authorList>
    </citation>
    <scope>NUCLEOTIDE SEQUENCE [LARGE SCALE GENOMIC DNA]</scope>
</reference>
<evidence type="ECO:0000313" key="3">
    <source>
        <dbReference type="Proteomes" id="UP000499080"/>
    </source>
</evidence>
<feature type="region of interest" description="Disordered" evidence="1">
    <location>
        <begin position="18"/>
        <end position="105"/>
    </location>
</feature>
<protein>
    <submittedName>
        <fullName evidence="2">Uncharacterized protein</fullName>
    </submittedName>
</protein>
<dbReference type="AlphaFoldDB" id="A0A4Y2UA95"/>
<gene>
    <name evidence="2" type="ORF">AVEN_183085_1</name>
</gene>
<evidence type="ECO:0000256" key="1">
    <source>
        <dbReference type="SAM" id="MobiDB-lite"/>
    </source>
</evidence>
<dbReference type="EMBL" id="BGPR01035085">
    <property type="protein sequence ID" value="GBO09748.1"/>
    <property type="molecule type" value="Genomic_DNA"/>
</dbReference>
<dbReference type="Proteomes" id="UP000499080">
    <property type="component" value="Unassembled WGS sequence"/>
</dbReference>
<name>A0A4Y2UA95_ARAVE</name>